<evidence type="ECO:0000313" key="1">
    <source>
        <dbReference type="EMBL" id="TFL03938.1"/>
    </source>
</evidence>
<sequence>MAQSNSTVTLTLPISLARPAFKGIQAEDLADIDLSLSDVPPRHVRNILTSLFGQSIIQTIDSVKVDPIYAGNLAVTIPVHIENYLSDPPTHMLDLVLASYCSNLPSLPLGTDEGAEVLTDGSDRTTLHITLPIVPFCLPSPSTFGTLLRFMYTRDLSDLHRALFPCAPSSFCQLSIFETAALPRVQVHYAKKIADEYSELVLMKHLMRVFGLWRNMCVLEVDDETMWNTLDAAWFVLLLATALKLGEREAAVAIVGGQENAEEFHLLQAFLG</sequence>
<proteinExistence type="predicted"/>
<gene>
    <name evidence="1" type="ORF">BDV98DRAFT_590809</name>
</gene>
<accession>A0A5C3QRD8</accession>
<dbReference type="Proteomes" id="UP000305067">
    <property type="component" value="Unassembled WGS sequence"/>
</dbReference>
<reference evidence="1 2" key="1">
    <citation type="journal article" date="2019" name="Nat. Ecol. Evol.">
        <title>Megaphylogeny resolves global patterns of mushroom evolution.</title>
        <authorList>
            <person name="Varga T."/>
            <person name="Krizsan K."/>
            <person name="Foldi C."/>
            <person name="Dima B."/>
            <person name="Sanchez-Garcia M."/>
            <person name="Sanchez-Ramirez S."/>
            <person name="Szollosi G.J."/>
            <person name="Szarkandi J.G."/>
            <person name="Papp V."/>
            <person name="Albert L."/>
            <person name="Andreopoulos W."/>
            <person name="Angelini C."/>
            <person name="Antonin V."/>
            <person name="Barry K.W."/>
            <person name="Bougher N.L."/>
            <person name="Buchanan P."/>
            <person name="Buyck B."/>
            <person name="Bense V."/>
            <person name="Catcheside P."/>
            <person name="Chovatia M."/>
            <person name="Cooper J."/>
            <person name="Damon W."/>
            <person name="Desjardin D."/>
            <person name="Finy P."/>
            <person name="Geml J."/>
            <person name="Haridas S."/>
            <person name="Hughes K."/>
            <person name="Justo A."/>
            <person name="Karasinski D."/>
            <person name="Kautmanova I."/>
            <person name="Kiss B."/>
            <person name="Kocsube S."/>
            <person name="Kotiranta H."/>
            <person name="LaButti K.M."/>
            <person name="Lechner B.E."/>
            <person name="Liimatainen K."/>
            <person name="Lipzen A."/>
            <person name="Lukacs Z."/>
            <person name="Mihaltcheva S."/>
            <person name="Morgado L.N."/>
            <person name="Niskanen T."/>
            <person name="Noordeloos M.E."/>
            <person name="Ohm R.A."/>
            <person name="Ortiz-Santana B."/>
            <person name="Ovrebo C."/>
            <person name="Racz N."/>
            <person name="Riley R."/>
            <person name="Savchenko A."/>
            <person name="Shiryaev A."/>
            <person name="Soop K."/>
            <person name="Spirin V."/>
            <person name="Szebenyi C."/>
            <person name="Tomsovsky M."/>
            <person name="Tulloss R.E."/>
            <person name="Uehling J."/>
            <person name="Grigoriev I.V."/>
            <person name="Vagvolgyi C."/>
            <person name="Papp T."/>
            <person name="Martin F.M."/>
            <person name="Miettinen O."/>
            <person name="Hibbett D.S."/>
            <person name="Nagy L.G."/>
        </authorList>
    </citation>
    <scope>NUCLEOTIDE SEQUENCE [LARGE SCALE GENOMIC DNA]</scope>
    <source>
        <strain evidence="1 2">CBS 309.79</strain>
    </source>
</reference>
<protein>
    <submittedName>
        <fullName evidence="1">Uncharacterized protein</fullName>
    </submittedName>
</protein>
<evidence type="ECO:0000313" key="2">
    <source>
        <dbReference type="Proteomes" id="UP000305067"/>
    </source>
</evidence>
<dbReference type="AlphaFoldDB" id="A0A5C3QRD8"/>
<keyword evidence="2" id="KW-1185">Reference proteome</keyword>
<organism evidence="1 2">
    <name type="scientific">Pterulicium gracile</name>
    <dbReference type="NCBI Taxonomy" id="1884261"/>
    <lineage>
        <taxon>Eukaryota</taxon>
        <taxon>Fungi</taxon>
        <taxon>Dikarya</taxon>
        <taxon>Basidiomycota</taxon>
        <taxon>Agaricomycotina</taxon>
        <taxon>Agaricomycetes</taxon>
        <taxon>Agaricomycetidae</taxon>
        <taxon>Agaricales</taxon>
        <taxon>Pleurotineae</taxon>
        <taxon>Pterulaceae</taxon>
        <taxon>Pterulicium</taxon>
    </lineage>
</organism>
<dbReference type="OrthoDB" id="2570975at2759"/>
<name>A0A5C3QRD8_9AGAR</name>
<dbReference type="EMBL" id="ML178819">
    <property type="protein sequence ID" value="TFL03938.1"/>
    <property type="molecule type" value="Genomic_DNA"/>
</dbReference>